<dbReference type="eggNOG" id="COG1286">
    <property type="taxonomic scope" value="Bacteria"/>
</dbReference>
<dbReference type="InterPro" id="IPR003825">
    <property type="entry name" value="Colicin-V_CvpA"/>
</dbReference>
<accession>C6RFR6</accession>
<name>C6RFR6_9BACT</name>
<dbReference type="AlphaFoldDB" id="C6RFR6"/>
<evidence type="ECO:0000256" key="3">
    <source>
        <dbReference type="ARBA" id="ARBA00022989"/>
    </source>
</evidence>
<keyword evidence="7" id="KW-1185">Reference proteome</keyword>
<keyword evidence="4 5" id="KW-0472">Membrane</keyword>
<dbReference type="Pfam" id="PF02674">
    <property type="entry name" value="Colicin_V"/>
    <property type="match status" value="1"/>
</dbReference>
<sequence length="197" mass="21394">MDFVTLFDVVVVSLVLILGIKGVISGLIKEIFGLIGLIGGIVVASRFGIRVGRLISDNVYKIEGDSILFFAGFLTTLIVFWILCLGIGAFLSRLVGLSGLGFLDKMGGFVIGSAKIFLVFAVLIVTISNIQVLNNKIEPYFRGSKLYPILLDTGKWIMNVNVKGISGGVGNIETPFDASMQEQRPNLEINSTIKEYK</sequence>
<dbReference type="OrthoDB" id="5334123at2"/>
<evidence type="ECO:0000256" key="5">
    <source>
        <dbReference type="SAM" id="Phobius"/>
    </source>
</evidence>
<feature type="transmembrane region" description="Helical" evidence="5">
    <location>
        <begin position="31"/>
        <end position="49"/>
    </location>
</feature>
<organism evidence="6 7">
    <name type="scientific">Campylobacter showae RM3277</name>
    <dbReference type="NCBI Taxonomy" id="553219"/>
    <lineage>
        <taxon>Bacteria</taxon>
        <taxon>Pseudomonadati</taxon>
        <taxon>Campylobacterota</taxon>
        <taxon>Epsilonproteobacteria</taxon>
        <taxon>Campylobacterales</taxon>
        <taxon>Campylobacteraceae</taxon>
        <taxon>Campylobacter</taxon>
    </lineage>
</organism>
<dbReference type="EMBL" id="ACVQ01000018">
    <property type="protein sequence ID" value="EET79611.1"/>
    <property type="molecule type" value="Genomic_DNA"/>
</dbReference>
<dbReference type="GeneID" id="60989941"/>
<dbReference type="RefSeq" id="WP_002948235.1">
    <property type="nucleotide sequence ID" value="NZ_ACVQ01000018.1"/>
</dbReference>
<dbReference type="PANTHER" id="PTHR36926:SF1">
    <property type="entry name" value="COLICIN V PRODUCTION PROTEIN"/>
    <property type="match status" value="1"/>
</dbReference>
<evidence type="ECO:0000313" key="6">
    <source>
        <dbReference type="EMBL" id="EET79611.1"/>
    </source>
</evidence>
<dbReference type="InterPro" id="IPR052719">
    <property type="entry name" value="CvpA-like"/>
</dbReference>
<dbReference type="Proteomes" id="UP000003107">
    <property type="component" value="Unassembled WGS sequence"/>
</dbReference>
<evidence type="ECO:0000256" key="2">
    <source>
        <dbReference type="ARBA" id="ARBA00022692"/>
    </source>
</evidence>
<comment type="subcellular location">
    <subcellularLocation>
        <location evidence="1">Membrane</location>
        <topology evidence="1">Multi-pass membrane protein</topology>
    </subcellularLocation>
</comment>
<dbReference type="GO" id="GO:0009403">
    <property type="term" value="P:toxin biosynthetic process"/>
    <property type="evidence" value="ECO:0007669"/>
    <property type="project" value="InterPro"/>
</dbReference>
<protein>
    <submittedName>
        <fullName evidence="6">CvpA family protein</fullName>
    </submittedName>
</protein>
<dbReference type="GO" id="GO:0016020">
    <property type="term" value="C:membrane"/>
    <property type="evidence" value="ECO:0007669"/>
    <property type="project" value="UniProtKB-SubCell"/>
</dbReference>
<proteinExistence type="predicted"/>
<evidence type="ECO:0000256" key="1">
    <source>
        <dbReference type="ARBA" id="ARBA00004141"/>
    </source>
</evidence>
<reference evidence="6 7" key="1">
    <citation type="submission" date="2009-07" db="EMBL/GenBank/DDBJ databases">
        <authorList>
            <person name="Madupu R."/>
            <person name="Sebastian Y."/>
            <person name="Durkin A.S."/>
            <person name="Torralba M."/>
            <person name="Methe B."/>
            <person name="Sutton G.G."/>
            <person name="Strausberg R.L."/>
            <person name="Nelson K.E."/>
        </authorList>
    </citation>
    <scope>NUCLEOTIDE SEQUENCE [LARGE SCALE GENOMIC DNA]</scope>
    <source>
        <strain evidence="6 7">RM3277</strain>
    </source>
</reference>
<keyword evidence="3 5" id="KW-1133">Transmembrane helix</keyword>
<feature type="transmembrane region" description="Helical" evidence="5">
    <location>
        <begin position="6"/>
        <end position="24"/>
    </location>
</feature>
<keyword evidence="2 5" id="KW-0812">Transmembrane</keyword>
<gene>
    <name evidence="6" type="primary">cvpA</name>
    <name evidence="6" type="ORF">CAMSH0001_2178</name>
</gene>
<dbReference type="STRING" id="553219.CAMSH0001_2178"/>
<evidence type="ECO:0000313" key="7">
    <source>
        <dbReference type="Proteomes" id="UP000003107"/>
    </source>
</evidence>
<comment type="caution">
    <text evidence="6">The sequence shown here is derived from an EMBL/GenBank/DDBJ whole genome shotgun (WGS) entry which is preliminary data.</text>
</comment>
<dbReference type="PANTHER" id="PTHR36926">
    <property type="entry name" value="COLICIN V PRODUCTION PROTEIN"/>
    <property type="match status" value="1"/>
</dbReference>
<feature type="transmembrane region" description="Helical" evidence="5">
    <location>
        <begin position="107"/>
        <end position="127"/>
    </location>
</feature>
<evidence type="ECO:0000256" key="4">
    <source>
        <dbReference type="ARBA" id="ARBA00023136"/>
    </source>
</evidence>
<feature type="transmembrane region" description="Helical" evidence="5">
    <location>
        <begin position="69"/>
        <end position="95"/>
    </location>
</feature>